<proteinExistence type="predicted"/>
<accession>A0A8X6Q2R6</accession>
<dbReference type="EMBL" id="BMAW01122438">
    <property type="protein sequence ID" value="GFT98863.1"/>
    <property type="molecule type" value="Genomic_DNA"/>
</dbReference>
<comment type="caution">
    <text evidence="1">The sequence shown here is derived from an EMBL/GenBank/DDBJ whole genome shotgun (WGS) entry which is preliminary data.</text>
</comment>
<evidence type="ECO:0000313" key="2">
    <source>
        <dbReference type="Proteomes" id="UP000887013"/>
    </source>
</evidence>
<evidence type="ECO:0000313" key="1">
    <source>
        <dbReference type="EMBL" id="GFT98863.1"/>
    </source>
</evidence>
<dbReference type="Proteomes" id="UP000887013">
    <property type="component" value="Unassembled WGS sequence"/>
</dbReference>
<protein>
    <submittedName>
        <fullName evidence="1">Uncharacterized protein</fullName>
    </submittedName>
</protein>
<reference evidence="1" key="1">
    <citation type="submission" date="2020-08" db="EMBL/GenBank/DDBJ databases">
        <title>Multicomponent nature underlies the extraordinary mechanical properties of spider dragline silk.</title>
        <authorList>
            <person name="Kono N."/>
            <person name="Nakamura H."/>
            <person name="Mori M."/>
            <person name="Yoshida Y."/>
            <person name="Ohtoshi R."/>
            <person name="Malay A.D."/>
            <person name="Moran D.A.P."/>
            <person name="Tomita M."/>
            <person name="Numata K."/>
            <person name="Arakawa K."/>
        </authorList>
    </citation>
    <scope>NUCLEOTIDE SEQUENCE</scope>
</reference>
<gene>
    <name evidence="1" type="ORF">NPIL_433651</name>
</gene>
<sequence length="18" mass="2266">MEYQFTNRLRQGQPDLIR</sequence>
<dbReference type="AlphaFoldDB" id="A0A8X6Q2R6"/>
<feature type="non-terminal residue" evidence="1">
    <location>
        <position position="18"/>
    </location>
</feature>
<name>A0A8X6Q2R6_NEPPI</name>
<organism evidence="1 2">
    <name type="scientific">Nephila pilipes</name>
    <name type="common">Giant wood spider</name>
    <name type="synonym">Nephila maculata</name>
    <dbReference type="NCBI Taxonomy" id="299642"/>
    <lineage>
        <taxon>Eukaryota</taxon>
        <taxon>Metazoa</taxon>
        <taxon>Ecdysozoa</taxon>
        <taxon>Arthropoda</taxon>
        <taxon>Chelicerata</taxon>
        <taxon>Arachnida</taxon>
        <taxon>Araneae</taxon>
        <taxon>Araneomorphae</taxon>
        <taxon>Entelegynae</taxon>
        <taxon>Araneoidea</taxon>
        <taxon>Nephilidae</taxon>
        <taxon>Nephila</taxon>
    </lineage>
</organism>
<keyword evidence="2" id="KW-1185">Reference proteome</keyword>